<evidence type="ECO:0000256" key="8">
    <source>
        <dbReference type="ARBA" id="ARBA00022786"/>
    </source>
</evidence>
<evidence type="ECO:0000256" key="9">
    <source>
        <dbReference type="ARBA" id="ARBA00022833"/>
    </source>
</evidence>
<dbReference type="InterPro" id="IPR037255">
    <property type="entry name" value="NRDP1_C"/>
</dbReference>
<evidence type="ECO:0000256" key="5">
    <source>
        <dbReference type="ARBA" id="ARBA00022679"/>
    </source>
</evidence>
<proteinExistence type="predicted"/>
<dbReference type="Gene3D" id="3.30.40.10">
    <property type="entry name" value="Zinc/RING finger domain, C3HC4 (zinc finger)"/>
    <property type="match status" value="2"/>
</dbReference>
<feature type="domain" description="RING-type" evidence="14">
    <location>
        <begin position="18"/>
        <end position="57"/>
    </location>
</feature>
<dbReference type="Proteomes" id="UP000759131">
    <property type="component" value="Unassembled WGS sequence"/>
</dbReference>
<dbReference type="EC" id="2.3.2.27" evidence="3"/>
<evidence type="ECO:0000256" key="12">
    <source>
        <dbReference type="PROSITE-ProRule" id="PRU00175"/>
    </source>
</evidence>
<evidence type="ECO:0000256" key="11">
    <source>
        <dbReference type="ARBA" id="ARBA00031762"/>
    </source>
</evidence>
<dbReference type="EMBL" id="OC854640">
    <property type="protein sequence ID" value="CAD7619845.1"/>
    <property type="molecule type" value="Genomic_DNA"/>
</dbReference>
<dbReference type="InterPro" id="IPR013083">
    <property type="entry name" value="Znf_RING/FYVE/PHD"/>
</dbReference>
<feature type="coiled-coil region" evidence="13">
    <location>
        <begin position="142"/>
        <end position="169"/>
    </location>
</feature>
<keyword evidence="9" id="KW-0862">Zinc</keyword>
<evidence type="ECO:0000256" key="4">
    <source>
        <dbReference type="ARBA" id="ARBA00015711"/>
    </source>
</evidence>
<dbReference type="UniPathway" id="UPA00143"/>
<dbReference type="Pfam" id="PF13923">
    <property type="entry name" value="zf-C3HC4_2"/>
    <property type="match status" value="1"/>
</dbReference>
<dbReference type="CDD" id="cd16634">
    <property type="entry name" value="mRING-HC-C3HC3D_Nrdp1"/>
    <property type="match status" value="1"/>
</dbReference>
<keyword evidence="16" id="KW-1185">Reference proteome</keyword>
<dbReference type="SUPFAM" id="SSF49599">
    <property type="entry name" value="TRAF domain-like"/>
    <property type="match status" value="1"/>
</dbReference>
<keyword evidence="5" id="KW-0808">Transferase</keyword>
<dbReference type="PROSITE" id="PS50089">
    <property type="entry name" value="ZF_RING_2"/>
    <property type="match status" value="1"/>
</dbReference>
<evidence type="ECO:0000256" key="10">
    <source>
        <dbReference type="ARBA" id="ARBA00030556"/>
    </source>
</evidence>
<evidence type="ECO:0000259" key="14">
    <source>
        <dbReference type="PROSITE" id="PS50089"/>
    </source>
</evidence>
<evidence type="ECO:0000256" key="3">
    <source>
        <dbReference type="ARBA" id="ARBA00012483"/>
    </source>
</evidence>
<dbReference type="InterPro" id="IPR017907">
    <property type="entry name" value="Znf_RING_CS"/>
</dbReference>
<dbReference type="PANTHER" id="PTHR10131:SF157">
    <property type="entry name" value="RECEPTOR-ASSOCIATED FACTOR, PUTATIVE-RELATED"/>
    <property type="match status" value="1"/>
</dbReference>
<evidence type="ECO:0000256" key="6">
    <source>
        <dbReference type="ARBA" id="ARBA00022723"/>
    </source>
</evidence>
<keyword evidence="8" id="KW-0833">Ubl conjugation pathway</keyword>
<accession>A0A7R9PT44</accession>
<sequence>MGYDTTRFDAPVDEELICPICSGVLEDALQAPVCEHAFCGSCIKEWLSRQMTCPVDRQPVSSSQLKSAPRILRNLLSRLNIECDNASFGCKAIVKLDLLQNHCNECEFNPKKPVPCESGCGLIVPKDELKDHNCVRDLRSFCEKQTEQITKLQQNYNDIKREVNMLKDCVRAIRAANPNGIPAIVESFEHDEVERWAATLQRARVTRWGGMISTPDVSLQESVRKALIDSSSPLHIINELMENSHERRWPPGLSTLEIRQMNRRLYDNYICRRIPGRQAVVVMTCDNPHMNEDMLLDPGLVMIFAHGIE</sequence>
<dbReference type="AlphaFoldDB" id="A0A7R9PT44"/>
<reference evidence="15" key="1">
    <citation type="submission" date="2020-11" db="EMBL/GenBank/DDBJ databases">
        <authorList>
            <person name="Tran Van P."/>
        </authorList>
    </citation>
    <scope>NUCLEOTIDE SEQUENCE</scope>
</reference>
<dbReference type="PROSITE" id="PS00518">
    <property type="entry name" value="ZF_RING_1"/>
    <property type="match status" value="1"/>
</dbReference>
<dbReference type="EMBL" id="CAJPIZ010000065">
    <property type="protein sequence ID" value="CAG2100275.1"/>
    <property type="molecule type" value="Genomic_DNA"/>
</dbReference>
<evidence type="ECO:0000256" key="13">
    <source>
        <dbReference type="SAM" id="Coils"/>
    </source>
</evidence>
<name>A0A7R9PT44_9ACAR</name>
<evidence type="ECO:0000256" key="1">
    <source>
        <dbReference type="ARBA" id="ARBA00000900"/>
    </source>
</evidence>
<gene>
    <name evidence="15" type="ORF">OSB1V03_LOCUS343</name>
</gene>
<keyword evidence="7 12" id="KW-0863">Zinc-finger</keyword>
<dbReference type="Pfam" id="PF08941">
    <property type="entry name" value="USP8_interact"/>
    <property type="match status" value="1"/>
</dbReference>
<evidence type="ECO:0000256" key="7">
    <source>
        <dbReference type="ARBA" id="ARBA00022771"/>
    </source>
</evidence>
<evidence type="ECO:0000256" key="2">
    <source>
        <dbReference type="ARBA" id="ARBA00004906"/>
    </source>
</evidence>
<keyword evidence="6" id="KW-0479">Metal-binding</keyword>
<dbReference type="InterPro" id="IPR001841">
    <property type="entry name" value="Znf_RING"/>
</dbReference>
<dbReference type="PANTHER" id="PTHR10131">
    <property type="entry name" value="TNF RECEPTOR ASSOCIATED FACTOR"/>
    <property type="match status" value="1"/>
</dbReference>
<dbReference type="SUPFAM" id="SSF57850">
    <property type="entry name" value="RING/U-box"/>
    <property type="match status" value="1"/>
</dbReference>
<keyword evidence="13" id="KW-0175">Coiled coil</keyword>
<organism evidence="15">
    <name type="scientific">Medioppia subpectinata</name>
    <dbReference type="NCBI Taxonomy" id="1979941"/>
    <lineage>
        <taxon>Eukaryota</taxon>
        <taxon>Metazoa</taxon>
        <taxon>Ecdysozoa</taxon>
        <taxon>Arthropoda</taxon>
        <taxon>Chelicerata</taxon>
        <taxon>Arachnida</taxon>
        <taxon>Acari</taxon>
        <taxon>Acariformes</taxon>
        <taxon>Sarcoptiformes</taxon>
        <taxon>Oribatida</taxon>
        <taxon>Brachypylina</taxon>
        <taxon>Oppioidea</taxon>
        <taxon>Oppiidae</taxon>
        <taxon>Medioppia</taxon>
    </lineage>
</organism>
<dbReference type="SMART" id="SM00184">
    <property type="entry name" value="RING"/>
    <property type="match status" value="1"/>
</dbReference>
<dbReference type="SUPFAM" id="SSF160088">
    <property type="entry name" value="NRDP1 C-terminal domain-like"/>
    <property type="match status" value="1"/>
</dbReference>
<dbReference type="GO" id="GO:0008270">
    <property type="term" value="F:zinc ion binding"/>
    <property type="evidence" value="ECO:0007669"/>
    <property type="project" value="UniProtKB-KW"/>
</dbReference>
<comment type="catalytic activity">
    <reaction evidence="1">
        <text>S-ubiquitinyl-[E2 ubiquitin-conjugating enzyme]-L-cysteine + [acceptor protein]-L-lysine = [E2 ubiquitin-conjugating enzyme]-L-cysteine + N(6)-ubiquitinyl-[acceptor protein]-L-lysine.</text>
        <dbReference type="EC" id="2.3.2.27"/>
    </reaction>
</comment>
<evidence type="ECO:0000313" key="16">
    <source>
        <dbReference type="Proteomes" id="UP000759131"/>
    </source>
</evidence>
<evidence type="ECO:0000313" key="15">
    <source>
        <dbReference type="EMBL" id="CAD7619845.1"/>
    </source>
</evidence>
<dbReference type="GO" id="GO:0043122">
    <property type="term" value="P:regulation of canonical NF-kappaB signal transduction"/>
    <property type="evidence" value="ECO:0007669"/>
    <property type="project" value="TreeGrafter"/>
</dbReference>
<dbReference type="OrthoDB" id="1630758at2759"/>
<dbReference type="GO" id="GO:0016567">
    <property type="term" value="P:protein ubiquitination"/>
    <property type="evidence" value="ECO:0007669"/>
    <property type="project" value="UniProtKB-UniPathway"/>
</dbReference>
<dbReference type="GO" id="GO:0061630">
    <property type="term" value="F:ubiquitin protein ligase activity"/>
    <property type="evidence" value="ECO:0007669"/>
    <property type="project" value="UniProtKB-EC"/>
</dbReference>
<dbReference type="InterPro" id="IPR015036">
    <property type="entry name" value="NRDP1"/>
</dbReference>
<comment type="pathway">
    <text evidence="2">Protein modification; protein ubiquitination.</text>
</comment>
<protein>
    <recommendedName>
        <fullName evidence="4">E3 ubiquitin-protein ligase NRDP1</fullName>
        <ecNumber evidence="3">2.3.2.27</ecNumber>
    </recommendedName>
    <alternativeName>
        <fullName evidence="10">RING finger protein 41</fullName>
    </alternativeName>
    <alternativeName>
        <fullName evidence="11">RING-type E3 ubiquitin transferase NRDP1</fullName>
    </alternativeName>
</protein>